<sequence>MGTTSSKTEKNQSKTTTPAPPVIRQTITSTRRASIN</sequence>
<name>A0A820G2R2_9BILA</name>
<gene>
    <name evidence="2" type="ORF">FNK824_LOCUS39510</name>
</gene>
<evidence type="ECO:0000313" key="2">
    <source>
        <dbReference type="EMBL" id="CAF4271460.1"/>
    </source>
</evidence>
<evidence type="ECO:0000313" key="3">
    <source>
        <dbReference type="Proteomes" id="UP000663874"/>
    </source>
</evidence>
<protein>
    <submittedName>
        <fullName evidence="2">Uncharacterized protein</fullName>
    </submittedName>
</protein>
<organism evidence="2 3">
    <name type="scientific">Rotaria sordida</name>
    <dbReference type="NCBI Taxonomy" id="392033"/>
    <lineage>
        <taxon>Eukaryota</taxon>
        <taxon>Metazoa</taxon>
        <taxon>Spiralia</taxon>
        <taxon>Gnathifera</taxon>
        <taxon>Rotifera</taxon>
        <taxon>Eurotatoria</taxon>
        <taxon>Bdelloidea</taxon>
        <taxon>Philodinida</taxon>
        <taxon>Philodinidae</taxon>
        <taxon>Rotaria</taxon>
    </lineage>
</organism>
<reference evidence="2" key="1">
    <citation type="submission" date="2021-02" db="EMBL/GenBank/DDBJ databases">
        <authorList>
            <person name="Nowell W R."/>
        </authorList>
    </citation>
    <scope>NUCLEOTIDE SEQUENCE</scope>
</reference>
<evidence type="ECO:0000256" key="1">
    <source>
        <dbReference type="SAM" id="MobiDB-lite"/>
    </source>
</evidence>
<feature type="region of interest" description="Disordered" evidence="1">
    <location>
        <begin position="1"/>
        <end position="36"/>
    </location>
</feature>
<dbReference type="AlphaFoldDB" id="A0A820G2R2"/>
<feature type="non-terminal residue" evidence="2">
    <location>
        <position position="36"/>
    </location>
</feature>
<dbReference type="EMBL" id="CAJOBE010026128">
    <property type="protein sequence ID" value="CAF4271460.1"/>
    <property type="molecule type" value="Genomic_DNA"/>
</dbReference>
<accession>A0A820G2R2</accession>
<dbReference type="Proteomes" id="UP000663874">
    <property type="component" value="Unassembled WGS sequence"/>
</dbReference>
<proteinExistence type="predicted"/>
<comment type="caution">
    <text evidence="2">The sequence shown here is derived from an EMBL/GenBank/DDBJ whole genome shotgun (WGS) entry which is preliminary data.</text>
</comment>
<feature type="compositionally biased region" description="Polar residues" evidence="1">
    <location>
        <begin position="25"/>
        <end position="36"/>
    </location>
</feature>